<dbReference type="Proteomes" id="UP000693981">
    <property type="component" value="Unassembled WGS sequence"/>
</dbReference>
<proteinExistence type="predicted"/>
<evidence type="ECO:0000313" key="2">
    <source>
        <dbReference type="EMBL" id="KAG7375806.1"/>
    </source>
</evidence>
<sequence length="355" mass="40420">MMPLPSLRLEPMRTVRHCEPLPQLLPSRNLLRAPSTTTEQQEEEEGVTALKRLRADPQQQQQRALAGLQQMHGLTLRSSLNADQMAALAMATGESFLSPSMDSYKLKQAWEAASTPAEAPEEPSEDWKKARRKEQCRINQANYRKRKRQYEQRVAGEIKALEQEISQLERRRTKDCGRVDPIHLIADFYYAVGVEGEQQQKFNLQNTHLADGSSPALQFLMDLQREEFDSIESLKLHWMWYREQFRTFQLSIASCERLEAGEQVIIKFKGKLLLDVYYDHQKGEASSGYGAISCPITQQFEFEAGESTFTRITSEVDLIGGVIAAQDQSSPDCALSVLRCLAEGFSMTLRYHTPV</sequence>
<comment type="caution">
    <text evidence="2">The sequence shown here is derived from an EMBL/GenBank/DDBJ whole genome shotgun (WGS) entry which is preliminary data.</text>
</comment>
<dbReference type="OrthoDB" id="97884at2759"/>
<organism evidence="2 3">
    <name type="scientific">Phytophthora boehmeriae</name>
    <dbReference type="NCBI Taxonomy" id="109152"/>
    <lineage>
        <taxon>Eukaryota</taxon>
        <taxon>Sar</taxon>
        <taxon>Stramenopiles</taxon>
        <taxon>Oomycota</taxon>
        <taxon>Peronosporomycetes</taxon>
        <taxon>Peronosporales</taxon>
        <taxon>Peronosporaceae</taxon>
        <taxon>Phytophthora</taxon>
    </lineage>
</organism>
<evidence type="ECO:0008006" key="4">
    <source>
        <dbReference type="Google" id="ProtNLM"/>
    </source>
</evidence>
<gene>
    <name evidence="2" type="ORF">PHYBOEH_002009</name>
</gene>
<dbReference type="EMBL" id="JAGDFL010001479">
    <property type="protein sequence ID" value="KAG7375806.1"/>
    <property type="molecule type" value="Genomic_DNA"/>
</dbReference>
<feature type="coiled-coil region" evidence="1">
    <location>
        <begin position="133"/>
        <end position="178"/>
    </location>
</feature>
<protein>
    <recommendedName>
        <fullName evidence="4">BZIP domain-containing protein</fullName>
    </recommendedName>
</protein>
<dbReference type="CDD" id="cd14686">
    <property type="entry name" value="bZIP"/>
    <property type="match status" value="1"/>
</dbReference>
<keyword evidence="1" id="KW-0175">Coiled coil</keyword>
<evidence type="ECO:0000256" key="1">
    <source>
        <dbReference type="SAM" id="Coils"/>
    </source>
</evidence>
<reference evidence="2" key="1">
    <citation type="submission" date="2021-02" db="EMBL/GenBank/DDBJ databases">
        <authorList>
            <person name="Palmer J.M."/>
        </authorList>
    </citation>
    <scope>NUCLEOTIDE SEQUENCE</scope>
    <source>
        <strain evidence="2">SCRP23</strain>
    </source>
</reference>
<accession>A0A8T1V4C6</accession>
<evidence type="ECO:0000313" key="3">
    <source>
        <dbReference type="Proteomes" id="UP000693981"/>
    </source>
</evidence>
<name>A0A8T1V4C6_9STRA</name>
<dbReference type="AlphaFoldDB" id="A0A8T1V4C6"/>
<keyword evidence="3" id="KW-1185">Reference proteome</keyword>